<protein>
    <submittedName>
        <fullName evidence="2">Uncharacterized protein</fullName>
    </submittedName>
</protein>
<dbReference type="AlphaFoldDB" id="A0A9D1GKQ5"/>
<evidence type="ECO:0000256" key="1">
    <source>
        <dbReference type="SAM" id="MobiDB-lite"/>
    </source>
</evidence>
<accession>A0A9D1GKQ5</accession>
<evidence type="ECO:0000313" key="3">
    <source>
        <dbReference type="Proteomes" id="UP000886860"/>
    </source>
</evidence>
<sequence>MKKHDTYRNAEKYHDPTAGKAIQKASQQPELISWYIKTIKDLAEIMDLEIVGYVAVKDKKTKIIW</sequence>
<name>A0A9D1GKQ5_9FIRM</name>
<dbReference type="EMBL" id="DVKS01000209">
    <property type="protein sequence ID" value="HIT42932.1"/>
    <property type="molecule type" value="Genomic_DNA"/>
</dbReference>
<organism evidence="2 3">
    <name type="scientific">Candidatus Caccovicinus merdipullorum</name>
    <dbReference type="NCBI Taxonomy" id="2840724"/>
    <lineage>
        <taxon>Bacteria</taxon>
        <taxon>Bacillati</taxon>
        <taxon>Bacillota</taxon>
        <taxon>Clostridia</taxon>
        <taxon>Eubacteriales</taxon>
        <taxon>Candidatus Caccovicinus</taxon>
    </lineage>
</organism>
<feature type="region of interest" description="Disordered" evidence="1">
    <location>
        <begin position="1"/>
        <end position="24"/>
    </location>
</feature>
<reference evidence="2" key="2">
    <citation type="journal article" date="2021" name="PeerJ">
        <title>Extensive microbial diversity within the chicken gut microbiome revealed by metagenomics and culture.</title>
        <authorList>
            <person name="Gilroy R."/>
            <person name="Ravi A."/>
            <person name="Getino M."/>
            <person name="Pursley I."/>
            <person name="Horton D.L."/>
            <person name="Alikhan N.F."/>
            <person name="Baker D."/>
            <person name="Gharbi K."/>
            <person name="Hall N."/>
            <person name="Watson M."/>
            <person name="Adriaenssens E.M."/>
            <person name="Foster-Nyarko E."/>
            <person name="Jarju S."/>
            <person name="Secka A."/>
            <person name="Antonio M."/>
            <person name="Oren A."/>
            <person name="Chaudhuri R.R."/>
            <person name="La Ragione R."/>
            <person name="Hildebrand F."/>
            <person name="Pallen M.J."/>
        </authorList>
    </citation>
    <scope>NUCLEOTIDE SEQUENCE</scope>
    <source>
        <strain evidence="2">CHK123-3438</strain>
    </source>
</reference>
<reference evidence="2" key="1">
    <citation type="submission" date="2020-10" db="EMBL/GenBank/DDBJ databases">
        <authorList>
            <person name="Gilroy R."/>
        </authorList>
    </citation>
    <scope>NUCLEOTIDE SEQUENCE</scope>
    <source>
        <strain evidence="2">CHK123-3438</strain>
    </source>
</reference>
<feature type="compositionally biased region" description="Basic and acidic residues" evidence="1">
    <location>
        <begin position="1"/>
        <end position="17"/>
    </location>
</feature>
<dbReference type="Proteomes" id="UP000886860">
    <property type="component" value="Unassembled WGS sequence"/>
</dbReference>
<comment type="caution">
    <text evidence="2">The sequence shown here is derived from an EMBL/GenBank/DDBJ whole genome shotgun (WGS) entry which is preliminary data.</text>
</comment>
<proteinExistence type="predicted"/>
<gene>
    <name evidence="2" type="ORF">IAB60_12710</name>
</gene>
<evidence type="ECO:0000313" key="2">
    <source>
        <dbReference type="EMBL" id="HIT42932.1"/>
    </source>
</evidence>